<evidence type="ECO:0000313" key="2">
    <source>
        <dbReference type="EMBL" id="KAK3848953.1"/>
    </source>
</evidence>
<dbReference type="AlphaFoldDB" id="A0AAE1EFF3"/>
<organism evidence="2 3">
    <name type="scientific">Petrolisthes cinctipes</name>
    <name type="common">Flat porcelain crab</name>
    <dbReference type="NCBI Taxonomy" id="88211"/>
    <lineage>
        <taxon>Eukaryota</taxon>
        <taxon>Metazoa</taxon>
        <taxon>Ecdysozoa</taxon>
        <taxon>Arthropoda</taxon>
        <taxon>Crustacea</taxon>
        <taxon>Multicrustacea</taxon>
        <taxon>Malacostraca</taxon>
        <taxon>Eumalacostraca</taxon>
        <taxon>Eucarida</taxon>
        <taxon>Decapoda</taxon>
        <taxon>Pleocyemata</taxon>
        <taxon>Anomura</taxon>
        <taxon>Galatheoidea</taxon>
        <taxon>Porcellanidae</taxon>
        <taxon>Petrolisthes</taxon>
    </lineage>
</organism>
<evidence type="ECO:0000313" key="3">
    <source>
        <dbReference type="Proteomes" id="UP001286313"/>
    </source>
</evidence>
<comment type="caution">
    <text evidence="2">The sequence shown here is derived from an EMBL/GenBank/DDBJ whole genome shotgun (WGS) entry which is preliminary data.</text>
</comment>
<proteinExistence type="predicted"/>
<name>A0AAE1EFF3_PETCI</name>
<feature type="region of interest" description="Disordered" evidence="1">
    <location>
        <begin position="1"/>
        <end position="34"/>
    </location>
</feature>
<reference evidence="2" key="1">
    <citation type="submission" date="2023-10" db="EMBL/GenBank/DDBJ databases">
        <title>Genome assemblies of two species of porcelain crab, Petrolisthes cinctipes and Petrolisthes manimaculis (Anomura: Porcellanidae).</title>
        <authorList>
            <person name="Angst P."/>
        </authorList>
    </citation>
    <scope>NUCLEOTIDE SEQUENCE</scope>
    <source>
        <strain evidence="2">PB745_01</strain>
        <tissue evidence="2">Gill</tissue>
    </source>
</reference>
<protein>
    <submittedName>
        <fullName evidence="2">Uncharacterized protein</fullName>
    </submittedName>
</protein>
<dbReference type="EMBL" id="JAWQEG010009253">
    <property type="protein sequence ID" value="KAK3848953.1"/>
    <property type="molecule type" value="Genomic_DNA"/>
</dbReference>
<keyword evidence="3" id="KW-1185">Reference proteome</keyword>
<dbReference type="Proteomes" id="UP001286313">
    <property type="component" value="Unassembled WGS sequence"/>
</dbReference>
<gene>
    <name evidence="2" type="ORF">Pcinc_044277</name>
</gene>
<evidence type="ECO:0000256" key="1">
    <source>
        <dbReference type="SAM" id="MobiDB-lite"/>
    </source>
</evidence>
<feature type="compositionally biased region" description="Basic residues" evidence="1">
    <location>
        <begin position="7"/>
        <end position="16"/>
    </location>
</feature>
<accession>A0AAE1EFF3</accession>
<sequence>MTTIGYRVKKRGRPNRTRPFNNTRDDDNNNNNRGVLPLNIAKGDLNAYFNNRFNNPNHNPYAWSGPGPPSSVYTVEKARPNFGPPHKRDWKAYDKFLQDMLG</sequence>